<dbReference type="EMBL" id="FNEK01000001">
    <property type="protein sequence ID" value="SDI19315.1"/>
    <property type="molecule type" value="Genomic_DNA"/>
</dbReference>
<name>A0A1G8IK82_9RHOB</name>
<accession>A0A1G8IK82</accession>
<feature type="domain" description="Yip1" evidence="6">
    <location>
        <begin position="14"/>
        <end position="187"/>
    </location>
</feature>
<dbReference type="RefSeq" id="WP_093147149.1">
    <property type="nucleotide sequence ID" value="NZ_FNEK01000001.1"/>
</dbReference>
<feature type="transmembrane region" description="Helical" evidence="5">
    <location>
        <begin position="78"/>
        <end position="99"/>
    </location>
</feature>
<dbReference type="Pfam" id="PF04893">
    <property type="entry name" value="Yip1"/>
    <property type="match status" value="1"/>
</dbReference>
<feature type="transmembrane region" description="Helical" evidence="5">
    <location>
        <begin position="111"/>
        <end position="136"/>
    </location>
</feature>
<evidence type="ECO:0000256" key="2">
    <source>
        <dbReference type="ARBA" id="ARBA00022692"/>
    </source>
</evidence>
<keyword evidence="2 5" id="KW-0812">Transmembrane</keyword>
<evidence type="ECO:0000256" key="1">
    <source>
        <dbReference type="ARBA" id="ARBA00004141"/>
    </source>
</evidence>
<evidence type="ECO:0000256" key="4">
    <source>
        <dbReference type="ARBA" id="ARBA00023136"/>
    </source>
</evidence>
<proteinExistence type="predicted"/>
<protein>
    <submittedName>
        <fullName evidence="7">Yip1 domain-containing protein</fullName>
    </submittedName>
</protein>
<dbReference type="InterPro" id="IPR006977">
    <property type="entry name" value="Yip1_dom"/>
</dbReference>
<gene>
    <name evidence="7" type="ORF">SAMN04488026_100160</name>
</gene>
<dbReference type="GO" id="GO:0016020">
    <property type="term" value="C:membrane"/>
    <property type="evidence" value="ECO:0007669"/>
    <property type="project" value="UniProtKB-SubCell"/>
</dbReference>
<evidence type="ECO:0000313" key="8">
    <source>
        <dbReference type="Proteomes" id="UP000199382"/>
    </source>
</evidence>
<dbReference type="OrthoDB" id="7872013at2"/>
<evidence type="ECO:0000313" key="7">
    <source>
        <dbReference type="EMBL" id="SDI19315.1"/>
    </source>
</evidence>
<dbReference type="AlphaFoldDB" id="A0A1G8IK82"/>
<evidence type="ECO:0000256" key="3">
    <source>
        <dbReference type="ARBA" id="ARBA00022989"/>
    </source>
</evidence>
<keyword evidence="3 5" id="KW-1133">Transmembrane helix</keyword>
<organism evidence="7 8">
    <name type="scientific">Aliiruegeria lutimaris</name>
    <dbReference type="NCBI Taxonomy" id="571298"/>
    <lineage>
        <taxon>Bacteria</taxon>
        <taxon>Pseudomonadati</taxon>
        <taxon>Pseudomonadota</taxon>
        <taxon>Alphaproteobacteria</taxon>
        <taxon>Rhodobacterales</taxon>
        <taxon>Roseobacteraceae</taxon>
        <taxon>Aliiruegeria</taxon>
    </lineage>
</organism>
<evidence type="ECO:0000259" key="6">
    <source>
        <dbReference type="Pfam" id="PF04893"/>
    </source>
</evidence>
<sequence length="202" mass="21791">MSNTLPGIPRLVYETIRAPRRTAEYILALDIPRRNLWEALVAAVLLTVVLVVGLVLAVPADPTDPASVAMQEMYARPIPVAIGQLISSVVTVYAITFLGQWLGGRGTLDGALALVAWHQFFLLFMALAGMALGLVLPAVLSMLLIAMIVLYFFVLTQFVCALHGFENAMVVFFGIIIAFLTLLVLVAVLTGFISALFFGVTP</sequence>
<dbReference type="Proteomes" id="UP000199382">
    <property type="component" value="Unassembled WGS sequence"/>
</dbReference>
<evidence type="ECO:0000256" key="5">
    <source>
        <dbReference type="SAM" id="Phobius"/>
    </source>
</evidence>
<feature type="transmembrane region" description="Helical" evidence="5">
    <location>
        <begin position="169"/>
        <end position="198"/>
    </location>
</feature>
<keyword evidence="8" id="KW-1185">Reference proteome</keyword>
<feature type="transmembrane region" description="Helical" evidence="5">
    <location>
        <begin position="142"/>
        <end position="162"/>
    </location>
</feature>
<comment type="subcellular location">
    <subcellularLocation>
        <location evidence="1">Membrane</location>
        <topology evidence="1">Multi-pass membrane protein</topology>
    </subcellularLocation>
</comment>
<reference evidence="7 8" key="1">
    <citation type="submission" date="2016-10" db="EMBL/GenBank/DDBJ databases">
        <authorList>
            <person name="de Groot N.N."/>
        </authorList>
    </citation>
    <scope>NUCLEOTIDE SEQUENCE [LARGE SCALE GENOMIC DNA]</scope>
    <source>
        <strain evidence="7 8">DSM 25294</strain>
    </source>
</reference>
<feature type="transmembrane region" description="Helical" evidence="5">
    <location>
        <begin position="36"/>
        <end position="58"/>
    </location>
</feature>
<dbReference type="STRING" id="571298.SAMN04488026_100160"/>
<keyword evidence="4 5" id="KW-0472">Membrane</keyword>